<gene>
    <name evidence="2" type="ORF">B296_00009115</name>
</gene>
<dbReference type="Proteomes" id="UP000287651">
    <property type="component" value="Unassembled WGS sequence"/>
</dbReference>
<evidence type="ECO:0000313" key="2">
    <source>
        <dbReference type="EMBL" id="RRT82298.1"/>
    </source>
</evidence>
<reference evidence="2 3" key="1">
    <citation type="journal article" date="2014" name="Agronomy (Basel)">
        <title>A Draft Genome Sequence for Ensete ventricosum, the Drought-Tolerant Tree Against Hunger.</title>
        <authorList>
            <person name="Harrison J."/>
            <person name="Moore K.A."/>
            <person name="Paszkiewicz K."/>
            <person name="Jones T."/>
            <person name="Grant M."/>
            <person name="Ambacheew D."/>
            <person name="Muzemil S."/>
            <person name="Studholme D.J."/>
        </authorList>
    </citation>
    <scope>NUCLEOTIDE SEQUENCE [LARGE SCALE GENOMIC DNA]</scope>
</reference>
<organism evidence="2 3">
    <name type="scientific">Ensete ventricosum</name>
    <name type="common">Abyssinian banana</name>
    <name type="synonym">Musa ensete</name>
    <dbReference type="NCBI Taxonomy" id="4639"/>
    <lineage>
        <taxon>Eukaryota</taxon>
        <taxon>Viridiplantae</taxon>
        <taxon>Streptophyta</taxon>
        <taxon>Embryophyta</taxon>
        <taxon>Tracheophyta</taxon>
        <taxon>Spermatophyta</taxon>
        <taxon>Magnoliopsida</taxon>
        <taxon>Liliopsida</taxon>
        <taxon>Zingiberales</taxon>
        <taxon>Musaceae</taxon>
        <taxon>Ensete</taxon>
    </lineage>
</organism>
<feature type="region of interest" description="Disordered" evidence="1">
    <location>
        <begin position="1"/>
        <end position="57"/>
    </location>
</feature>
<comment type="caution">
    <text evidence="2">The sequence shown here is derived from an EMBL/GenBank/DDBJ whole genome shotgun (WGS) entry which is preliminary data.</text>
</comment>
<sequence>MSKHQTKINPQIPPCVNQTTPDDREKGGRVEMKTNLFRHDRTSDEGMDTAAPAAKRGAQVRGSRPQSFVRLISSVVVSPPFLRHGGNATKKTIAETESFGPTFLSIHGVLHWFAFIQALQSSSDLSVLADDAPGVVPVQATSERREEFRQVCGAVDGLGGTERRVGEGEVHESCPHADRWTVKPWPVAGGGTSSPSLQGSL</sequence>
<protein>
    <submittedName>
        <fullName evidence="2">Uncharacterized protein</fullName>
    </submittedName>
</protein>
<proteinExistence type="predicted"/>
<evidence type="ECO:0000313" key="3">
    <source>
        <dbReference type="Proteomes" id="UP000287651"/>
    </source>
</evidence>
<accession>A0A427B1A7</accession>
<dbReference type="AlphaFoldDB" id="A0A427B1A7"/>
<name>A0A427B1A7_ENSVE</name>
<feature type="compositionally biased region" description="Basic and acidic residues" evidence="1">
    <location>
        <begin position="21"/>
        <end position="44"/>
    </location>
</feature>
<dbReference type="EMBL" id="AMZH03000722">
    <property type="protein sequence ID" value="RRT82298.1"/>
    <property type="molecule type" value="Genomic_DNA"/>
</dbReference>
<evidence type="ECO:0000256" key="1">
    <source>
        <dbReference type="SAM" id="MobiDB-lite"/>
    </source>
</evidence>